<evidence type="ECO:0000313" key="2">
    <source>
        <dbReference type="Proteomes" id="UP000317778"/>
    </source>
</evidence>
<dbReference type="AlphaFoldDB" id="A0A532UPP2"/>
<reference evidence="1 2" key="1">
    <citation type="submission" date="2017-06" db="EMBL/GenBank/DDBJ databases">
        <title>Novel microbial phyla capable of carbon fixation and sulfur reduction in deep-sea sediments.</title>
        <authorList>
            <person name="Huang J."/>
            <person name="Baker B."/>
            <person name="Wang Y."/>
        </authorList>
    </citation>
    <scope>NUCLEOTIDE SEQUENCE [LARGE SCALE GENOMIC DNA]</scope>
    <source>
        <strain evidence="1">B3_TA06</strain>
    </source>
</reference>
<gene>
    <name evidence="1" type="ORF">CEE36_11390</name>
</gene>
<comment type="caution">
    <text evidence="1">The sequence shown here is derived from an EMBL/GenBank/DDBJ whole genome shotgun (WGS) entry which is preliminary data.</text>
</comment>
<evidence type="ECO:0000313" key="1">
    <source>
        <dbReference type="EMBL" id="TKJ36883.1"/>
    </source>
</evidence>
<accession>A0A532UPP2</accession>
<dbReference type="EMBL" id="NJBO01000038">
    <property type="protein sequence ID" value="TKJ36883.1"/>
    <property type="molecule type" value="Genomic_DNA"/>
</dbReference>
<protein>
    <submittedName>
        <fullName evidence="1">Uncharacterized protein</fullName>
    </submittedName>
</protein>
<sequence>MSSTKSIYDDPAFMKMVMDEFKGRWPTAALRLTQPLHIDNTAATALWLGFKKGVEFAVTEGLKEGEG</sequence>
<dbReference type="Proteomes" id="UP000317778">
    <property type="component" value="Unassembled WGS sequence"/>
</dbReference>
<organism evidence="1 2">
    <name type="scientific">candidate division TA06 bacterium B3_TA06</name>
    <dbReference type="NCBI Taxonomy" id="2012487"/>
    <lineage>
        <taxon>Bacteria</taxon>
        <taxon>Bacteria division TA06</taxon>
    </lineage>
</organism>
<name>A0A532UPP2_UNCT6</name>
<proteinExistence type="predicted"/>